<dbReference type="EMBL" id="JAACJO010000023">
    <property type="protein sequence ID" value="KAF5347794.1"/>
    <property type="molecule type" value="Genomic_DNA"/>
</dbReference>
<evidence type="ECO:0000256" key="1">
    <source>
        <dbReference type="SAM" id="Coils"/>
    </source>
</evidence>
<feature type="compositionally biased region" description="Pro residues" evidence="2">
    <location>
        <begin position="43"/>
        <end position="60"/>
    </location>
</feature>
<name>A0A8H5CTM5_9AGAR</name>
<dbReference type="Proteomes" id="UP000559027">
    <property type="component" value="Unassembled WGS sequence"/>
</dbReference>
<keyword evidence="1" id="KW-0175">Coiled coil</keyword>
<dbReference type="OrthoDB" id="2272314at2759"/>
<evidence type="ECO:0000313" key="4">
    <source>
        <dbReference type="Proteomes" id="UP000559027"/>
    </source>
</evidence>
<feature type="compositionally biased region" description="Acidic residues" evidence="2">
    <location>
        <begin position="274"/>
        <end position="300"/>
    </location>
</feature>
<keyword evidence="4" id="KW-1185">Reference proteome</keyword>
<dbReference type="PANTHER" id="PTHR45786:SF74">
    <property type="entry name" value="ATP-DEPENDENT DNA HELICASE"/>
    <property type="match status" value="1"/>
</dbReference>
<comment type="caution">
    <text evidence="3">The sequence shown here is derived from an EMBL/GenBank/DDBJ whole genome shotgun (WGS) entry which is preliminary data.</text>
</comment>
<sequence>MLNPQLPTTPEQDREAACAEEHEQRQMTSPEARREHINERLPLLPPHLHPISPTPAPQQPPILEHFIQGGDRLRELEQQLRREVEEREQQVRREAEVVLAQHREQQVQDILQYQHRLQEEAQQLAREQAIEVQRLAQEDQQRREIEVERQRVAQEQLQMRLEEERVRYRQQQEEQRLRNEEQEARYRMQQQEQRLREQHLQRQAAIVQQELELQERLEEQAEAERLAEINRMMEEWRVEQQENLDFDEPNQVLDEDLDNHFEQNLDQLEREPENENGENEENQDNQNEQNEDEYEHDEEAQPPPPPQAPSPSPPPLPPHNPRDLPPACRPFNEADIEPDYLGPMNVICSHCNALHFDCEKLAASTVNRPRFGVCCLQGQIRLEPFHPLNPNEALAQYMTRQRPQWQEFYEDIRRYNAAFAMISVGVKLDASVLRGTGAYCFKIQGELHHLAGALLPLEGQTPKYAQIYTAQ</sequence>
<proteinExistence type="predicted"/>
<feature type="compositionally biased region" description="Basic and acidic residues" evidence="2">
    <location>
        <begin position="11"/>
        <end position="39"/>
    </location>
</feature>
<evidence type="ECO:0000313" key="3">
    <source>
        <dbReference type="EMBL" id="KAF5347794.1"/>
    </source>
</evidence>
<dbReference type="AlphaFoldDB" id="A0A8H5CTM5"/>
<feature type="compositionally biased region" description="Pro residues" evidence="2">
    <location>
        <begin position="301"/>
        <end position="328"/>
    </location>
</feature>
<organism evidence="3 4">
    <name type="scientific">Leucocoprinus leucothites</name>
    <dbReference type="NCBI Taxonomy" id="201217"/>
    <lineage>
        <taxon>Eukaryota</taxon>
        <taxon>Fungi</taxon>
        <taxon>Dikarya</taxon>
        <taxon>Basidiomycota</taxon>
        <taxon>Agaricomycotina</taxon>
        <taxon>Agaricomycetes</taxon>
        <taxon>Agaricomycetidae</taxon>
        <taxon>Agaricales</taxon>
        <taxon>Agaricineae</taxon>
        <taxon>Agaricaceae</taxon>
        <taxon>Leucocoprinus</taxon>
    </lineage>
</organism>
<feature type="region of interest" description="Disordered" evidence="2">
    <location>
        <begin position="1"/>
        <end position="61"/>
    </location>
</feature>
<feature type="coiled-coil region" evidence="1">
    <location>
        <begin position="70"/>
        <end position="227"/>
    </location>
</feature>
<evidence type="ECO:0000256" key="2">
    <source>
        <dbReference type="SAM" id="MobiDB-lite"/>
    </source>
</evidence>
<protein>
    <submittedName>
        <fullName evidence="3">Uncharacterized protein</fullName>
    </submittedName>
</protein>
<feature type="region of interest" description="Disordered" evidence="2">
    <location>
        <begin position="269"/>
        <end position="331"/>
    </location>
</feature>
<reference evidence="3 4" key="1">
    <citation type="journal article" date="2020" name="ISME J.">
        <title>Uncovering the hidden diversity of litter-decomposition mechanisms in mushroom-forming fungi.</title>
        <authorList>
            <person name="Floudas D."/>
            <person name="Bentzer J."/>
            <person name="Ahren D."/>
            <person name="Johansson T."/>
            <person name="Persson P."/>
            <person name="Tunlid A."/>
        </authorList>
    </citation>
    <scope>NUCLEOTIDE SEQUENCE [LARGE SCALE GENOMIC DNA]</scope>
    <source>
        <strain evidence="3 4">CBS 146.42</strain>
    </source>
</reference>
<feature type="compositionally biased region" description="Polar residues" evidence="2">
    <location>
        <begin position="1"/>
        <end position="10"/>
    </location>
</feature>
<accession>A0A8H5CTM5</accession>
<dbReference type="PANTHER" id="PTHR45786">
    <property type="entry name" value="DNA BINDING PROTEIN-LIKE"/>
    <property type="match status" value="1"/>
</dbReference>
<gene>
    <name evidence="3" type="ORF">D9756_010287</name>
</gene>